<keyword evidence="9" id="KW-1185">Reference proteome</keyword>
<dbReference type="PANTHER" id="PTHR33841">
    <property type="entry name" value="DNA METHYLTRANSFERASE YEEA-RELATED"/>
    <property type="match status" value="1"/>
</dbReference>
<evidence type="ECO:0000259" key="7">
    <source>
        <dbReference type="Pfam" id="PF07669"/>
    </source>
</evidence>
<sequence>MSESTNTLPNPFINVNYNPDVLSCLANLSSDEVFTPPEIANRMLDLLPPEIWRDQNATFLDPATKTGIFLREIAKRLMVGLETAVPNRQERINHIFTKQLYGIAITEITALLSRRSVYCSKKADGKYSVCEGFDAPEGNILFEQVIHEWEDDHCKYCGASLHEYDRNESLESHAYKFIHTTNPEEIFKMKFDVIISNPPYQLSDGGFGKSASPIYNKFVEQAKKLQPRYMTMIIPSRWFGGGKGLDGFREEMLNDERIRKIVDYEDSNEIFPGVDVAGGICYFLWDRDNKSPCEITNRHNDSEVVSKRQLNEFDIFIRHSQAVPIVRKILAKGGKLMNEQVSAYKPFGLRTYEKPQKTGDIKLFWQKGVGPYRRKDITVGVEMIDKWKVIASRSGHEHAGNPGNDGTRRVLSRTAILPPGTICTETYLVIGSYSTEEEATNLLAYMKTRFLRFLMSLFMYSHGITKDTFAFVPILDMTKRYTDEKLYRRYELTKEEIEFIESKIRPMGESEEDDE</sequence>
<dbReference type="GO" id="GO:0009007">
    <property type="term" value="F:site-specific DNA-methyltransferase (adenine-specific) activity"/>
    <property type="evidence" value="ECO:0007669"/>
    <property type="project" value="UniProtKB-EC"/>
</dbReference>
<evidence type="ECO:0000256" key="1">
    <source>
        <dbReference type="ARBA" id="ARBA00006594"/>
    </source>
</evidence>
<evidence type="ECO:0000313" key="8">
    <source>
        <dbReference type="EMBL" id="OQD45077.1"/>
    </source>
</evidence>
<keyword evidence="8" id="KW-0255">Endonuclease</keyword>
<dbReference type="SUPFAM" id="SSF53335">
    <property type="entry name" value="S-adenosyl-L-methionine-dependent methyltransferases"/>
    <property type="match status" value="1"/>
</dbReference>
<protein>
    <recommendedName>
        <fullName evidence="2">site-specific DNA-methyltransferase (adenine-specific)</fullName>
        <ecNumber evidence="2">2.1.1.72</ecNumber>
    </recommendedName>
</protein>
<dbReference type="EMBL" id="MJUW02000107">
    <property type="protein sequence ID" value="OQD45077.1"/>
    <property type="molecule type" value="Genomic_DNA"/>
</dbReference>
<dbReference type="EC" id="2.1.1.72" evidence="2"/>
<dbReference type="PROSITE" id="PS00092">
    <property type="entry name" value="N6_MTASE"/>
    <property type="match status" value="1"/>
</dbReference>
<dbReference type="Gene3D" id="3.40.50.150">
    <property type="entry name" value="Vaccinia Virus protein VP39"/>
    <property type="match status" value="1"/>
</dbReference>
<evidence type="ECO:0000256" key="5">
    <source>
        <dbReference type="ARBA" id="ARBA00022691"/>
    </source>
</evidence>
<dbReference type="PRINTS" id="PR00507">
    <property type="entry name" value="N12N6MTFRASE"/>
</dbReference>
<dbReference type="InterPro" id="IPR029063">
    <property type="entry name" value="SAM-dependent_MTases_sf"/>
</dbReference>
<dbReference type="InterPro" id="IPR050953">
    <property type="entry name" value="N4_N6_ade-DNA_methylase"/>
</dbReference>
<dbReference type="GO" id="GO:0032259">
    <property type="term" value="P:methylation"/>
    <property type="evidence" value="ECO:0007669"/>
    <property type="project" value="UniProtKB-KW"/>
</dbReference>
<dbReference type="AlphaFoldDB" id="A0A1V6LY81"/>
<evidence type="ECO:0000313" key="9">
    <source>
        <dbReference type="Proteomes" id="UP000242219"/>
    </source>
</evidence>
<dbReference type="InterPro" id="IPR002052">
    <property type="entry name" value="DNA_methylase_N6_adenine_CS"/>
</dbReference>
<feature type="domain" description="Type II methyltransferase M.TaqI-like" evidence="7">
    <location>
        <begin position="98"/>
        <end position="271"/>
    </location>
</feature>
<reference evidence="8 9" key="1">
    <citation type="journal article" date="2016" name="Genome Announc.">
        <title>Draft Genome Sequence of the Anaerobic Ammonium-Oxidizing Bacterium 'Candidatus Brocadia sp. 40'.</title>
        <authorList>
            <person name="Ali M."/>
            <person name="Haroon M.F."/>
            <person name="Narita Y."/>
            <person name="Zhang L."/>
            <person name="Rangel Shaw D."/>
            <person name="Okabe S."/>
            <person name="Saikaly P.E."/>
        </authorList>
    </citation>
    <scope>NUCLEOTIDE SEQUENCE [LARGE SCALE GENOMIC DNA]</scope>
    <source>
        <strain evidence="8 9">40</strain>
    </source>
</reference>
<dbReference type="RefSeq" id="WP_070067746.1">
    <property type="nucleotide sequence ID" value="NZ_MJUW02000107.1"/>
</dbReference>
<evidence type="ECO:0000256" key="3">
    <source>
        <dbReference type="ARBA" id="ARBA00022603"/>
    </source>
</evidence>
<dbReference type="InterPro" id="IPR011639">
    <property type="entry name" value="MethylTrfase_TaqI-like_dom"/>
</dbReference>
<gene>
    <name evidence="8" type="ORF">BIY37_10315</name>
</gene>
<dbReference type="GO" id="GO:0006304">
    <property type="term" value="P:DNA modification"/>
    <property type="evidence" value="ECO:0007669"/>
    <property type="project" value="InterPro"/>
</dbReference>
<keyword evidence="8" id="KW-0540">Nuclease</keyword>
<keyword evidence="3" id="KW-0489">Methyltransferase</keyword>
<keyword evidence="4" id="KW-0808">Transferase</keyword>
<evidence type="ECO:0000256" key="2">
    <source>
        <dbReference type="ARBA" id="ARBA00011900"/>
    </source>
</evidence>
<comment type="similarity">
    <text evidence="1">Belongs to the N(4)/N(6)-methyltransferase family.</text>
</comment>
<keyword evidence="8" id="KW-0378">Hydrolase</keyword>
<accession>A0A1V6LY81</accession>
<dbReference type="GO" id="GO:0004519">
    <property type="term" value="F:endonuclease activity"/>
    <property type="evidence" value="ECO:0007669"/>
    <property type="project" value="UniProtKB-KW"/>
</dbReference>
<evidence type="ECO:0000256" key="4">
    <source>
        <dbReference type="ARBA" id="ARBA00022679"/>
    </source>
</evidence>
<comment type="caution">
    <text evidence="8">The sequence shown here is derived from an EMBL/GenBank/DDBJ whole genome shotgun (WGS) entry which is preliminary data.</text>
</comment>
<evidence type="ECO:0000256" key="6">
    <source>
        <dbReference type="ARBA" id="ARBA00047942"/>
    </source>
</evidence>
<comment type="catalytic activity">
    <reaction evidence="6">
        <text>a 2'-deoxyadenosine in DNA + S-adenosyl-L-methionine = an N(6)-methyl-2'-deoxyadenosine in DNA + S-adenosyl-L-homocysteine + H(+)</text>
        <dbReference type="Rhea" id="RHEA:15197"/>
        <dbReference type="Rhea" id="RHEA-COMP:12418"/>
        <dbReference type="Rhea" id="RHEA-COMP:12419"/>
        <dbReference type="ChEBI" id="CHEBI:15378"/>
        <dbReference type="ChEBI" id="CHEBI:57856"/>
        <dbReference type="ChEBI" id="CHEBI:59789"/>
        <dbReference type="ChEBI" id="CHEBI:90615"/>
        <dbReference type="ChEBI" id="CHEBI:90616"/>
        <dbReference type="EC" id="2.1.1.72"/>
    </reaction>
</comment>
<keyword evidence="5" id="KW-0949">S-adenosyl-L-methionine</keyword>
<proteinExistence type="inferred from homology"/>
<dbReference type="GO" id="GO:0003676">
    <property type="term" value="F:nucleic acid binding"/>
    <property type="evidence" value="ECO:0007669"/>
    <property type="project" value="InterPro"/>
</dbReference>
<dbReference type="Pfam" id="PF07669">
    <property type="entry name" value="Eco57I"/>
    <property type="match status" value="1"/>
</dbReference>
<organism evidence="8 9">
    <name type="scientific">Candidatus Brocadia sapporoensis</name>
    <dbReference type="NCBI Taxonomy" id="392547"/>
    <lineage>
        <taxon>Bacteria</taxon>
        <taxon>Pseudomonadati</taxon>
        <taxon>Planctomycetota</taxon>
        <taxon>Candidatus Brocadiia</taxon>
        <taxon>Candidatus Brocadiales</taxon>
        <taxon>Candidatus Brocadiaceae</taxon>
        <taxon>Candidatus Brocadia</taxon>
    </lineage>
</organism>
<dbReference type="Proteomes" id="UP000242219">
    <property type="component" value="Unassembled WGS sequence"/>
</dbReference>
<name>A0A1V6LY81_9BACT</name>
<dbReference type="PANTHER" id="PTHR33841:SF5">
    <property type="entry name" value="DNA METHYLASE (MODIFICATION METHYLASE) (METHYLTRANSFERASE)-RELATED"/>
    <property type="match status" value="1"/>
</dbReference>